<evidence type="ECO:0000313" key="3">
    <source>
        <dbReference type="Proteomes" id="UP000308133"/>
    </source>
</evidence>
<feature type="region of interest" description="Disordered" evidence="1">
    <location>
        <begin position="147"/>
        <end position="168"/>
    </location>
</feature>
<dbReference type="Proteomes" id="UP000308133">
    <property type="component" value="Unassembled WGS sequence"/>
</dbReference>
<evidence type="ECO:0000256" key="1">
    <source>
        <dbReference type="SAM" id="MobiDB-lite"/>
    </source>
</evidence>
<dbReference type="AlphaFoldDB" id="A0A4U7ASI3"/>
<feature type="region of interest" description="Disordered" evidence="1">
    <location>
        <begin position="197"/>
        <end position="225"/>
    </location>
</feature>
<comment type="caution">
    <text evidence="2">The sequence shown here is derived from an EMBL/GenBank/DDBJ whole genome shotgun (WGS) entry which is preliminary data.</text>
</comment>
<accession>A0A4U7ASI3</accession>
<proteinExistence type="predicted"/>
<name>A0A4U7ASI3_9PEZI</name>
<evidence type="ECO:0000313" key="2">
    <source>
        <dbReference type="EMBL" id="TKX20025.1"/>
    </source>
</evidence>
<gene>
    <name evidence="2" type="ORF">C1H76_7706</name>
</gene>
<organism evidence="2 3">
    <name type="scientific">Elsinoe australis</name>
    <dbReference type="NCBI Taxonomy" id="40998"/>
    <lineage>
        <taxon>Eukaryota</taxon>
        <taxon>Fungi</taxon>
        <taxon>Dikarya</taxon>
        <taxon>Ascomycota</taxon>
        <taxon>Pezizomycotina</taxon>
        <taxon>Dothideomycetes</taxon>
        <taxon>Dothideomycetidae</taxon>
        <taxon>Myriangiales</taxon>
        <taxon>Elsinoaceae</taxon>
        <taxon>Elsinoe</taxon>
    </lineage>
</organism>
<sequence>MDLPVTYPDTDDETQTPKPVQEPDTYSREWTIRVTQLSKKVEAVHQMRERDPVSPALRQASNEDIGRLANEMPYAQEDEHRLRAACAFQHLQDAKFKRAKRRERQVDEVDKSVTQKAQSDVAAIKVQIKGLESEADAENKRLREKIERLEGDHSKGQQGRKKTEKVPYQRPEIVARVLNTPSSKAVVDEAAAAWERKLAEERGGEGAPEAGQGASQEPGGQCASQ</sequence>
<protein>
    <submittedName>
        <fullName evidence="2">Uncharacterized protein</fullName>
    </submittedName>
</protein>
<feature type="region of interest" description="Disordered" evidence="1">
    <location>
        <begin position="1"/>
        <end position="26"/>
    </location>
</feature>
<reference evidence="2 3" key="1">
    <citation type="submission" date="2018-02" db="EMBL/GenBank/DDBJ databases">
        <title>Draft genome sequences of Elsinoe sp., causing black scab on jojoba.</title>
        <authorList>
            <person name="Stodart B."/>
            <person name="Jeffress S."/>
            <person name="Ash G."/>
            <person name="Arun Chinnappa K."/>
        </authorList>
    </citation>
    <scope>NUCLEOTIDE SEQUENCE [LARGE SCALE GENOMIC DNA]</scope>
    <source>
        <strain evidence="2 3">Hillstone_2</strain>
    </source>
</reference>
<dbReference type="EMBL" id="PTQR01000102">
    <property type="protein sequence ID" value="TKX20025.1"/>
    <property type="molecule type" value="Genomic_DNA"/>
</dbReference>